<keyword evidence="4 6" id="KW-1133">Transmembrane helix</keyword>
<evidence type="ECO:0000313" key="8">
    <source>
        <dbReference type="EMBL" id="ASK60962.1"/>
    </source>
</evidence>
<dbReference type="Pfam" id="PF06271">
    <property type="entry name" value="RDD"/>
    <property type="match status" value="1"/>
</dbReference>
<feature type="transmembrane region" description="Helical" evidence="6">
    <location>
        <begin position="9"/>
        <end position="34"/>
    </location>
</feature>
<gene>
    <name evidence="8" type="ORF">CFK37_01420</name>
</gene>
<accession>A0A220TYT0</accession>
<dbReference type="PANTHER" id="PTHR36115">
    <property type="entry name" value="PROLINE-RICH ANTIGEN HOMOLOG-RELATED"/>
    <property type="match status" value="1"/>
</dbReference>
<reference evidence="8 9" key="1">
    <citation type="submission" date="2017-07" db="EMBL/GenBank/DDBJ databases">
        <title>Virgibacillus sp. LM2416.</title>
        <authorList>
            <person name="Tak E.J."/>
            <person name="Bae J.-W."/>
        </authorList>
    </citation>
    <scope>NUCLEOTIDE SEQUENCE [LARGE SCALE GENOMIC DNA]</scope>
    <source>
        <strain evidence="8 9">LM2416</strain>
    </source>
</reference>
<feature type="domain" description="RDD" evidence="7">
    <location>
        <begin position="6"/>
        <end position="134"/>
    </location>
</feature>
<evidence type="ECO:0000256" key="1">
    <source>
        <dbReference type="ARBA" id="ARBA00004651"/>
    </source>
</evidence>
<dbReference type="EMBL" id="CP022315">
    <property type="protein sequence ID" value="ASK60962.1"/>
    <property type="molecule type" value="Genomic_DNA"/>
</dbReference>
<comment type="subcellular location">
    <subcellularLocation>
        <location evidence="1">Cell membrane</location>
        <topology evidence="1">Multi-pass membrane protein</topology>
    </subcellularLocation>
</comment>
<dbReference type="PANTHER" id="PTHR36115:SF9">
    <property type="entry name" value="LMO1584 PROTEIN"/>
    <property type="match status" value="1"/>
</dbReference>
<dbReference type="InterPro" id="IPR051791">
    <property type="entry name" value="Pra-immunoreactive"/>
</dbReference>
<dbReference type="AlphaFoldDB" id="A0A220TYT0"/>
<dbReference type="Proteomes" id="UP000198312">
    <property type="component" value="Chromosome"/>
</dbReference>
<keyword evidence="2" id="KW-1003">Cell membrane</keyword>
<sequence length="142" mass="16193">MIDYKPAGFWIRFLAALVDGLISFALTLVIALILNDQEFFNNINRNTTDSTSESIVNLLYPVIFIIFFTASKYKGSPGKMICRIQVLNVDGSQISLWKSVGRYFAYFISAITLLIGFMMAGWNEEKKALHDMICDTRVVYRK</sequence>
<dbReference type="GO" id="GO:0005886">
    <property type="term" value="C:plasma membrane"/>
    <property type="evidence" value="ECO:0007669"/>
    <property type="project" value="UniProtKB-SubCell"/>
</dbReference>
<evidence type="ECO:0000256" key="6">
    <source>
        <dbReference type="SAM" id="Phobius"/>
    </source>
</evidence>
<feature type="transmembrane region" description="Helical" evidence="6">
    <location>
        <begin position="103"/>
        <end position="122"/>
    </location>
</feature>
<evidence type="ECO:0000256" key="3">
    <source>
        <dbReference type="ARBA" id="ARBA00022692"/>
    </source>
</evidence>
<evidence type="ECO:0000259" key="7">
    <source>
        <dbReference type="Pfam" id="PF06271"/>
    </source>
</evidence>
<evidence type="ECO:0000256" key="5">
    <source>
        <dbReference type="ARBA" id="ARBA00023136"/>
    </source>
</evidence>
<proteinExistence type="predicted"/>
<evidence type="ECO:0000256" key="2">
    <source>
        <dbReference type="ARBA" id="ARBA00022475"/>
    </source>
</evidence>
<evidence type="ECO:0000313" key="9">
    <source>
        <dbReference type="Proteomes" id="UP000198312"/>
    </source>
</evidence>
<protein>
    <submittedName>
        <fullName evidence="8">RDD family protein</fullName>
    </submittedName>
</protein>
<organism evidence="8 9">
    <name type="scientific">Virgibacillus phasianinus</name>
    <dbReference type="NCBI Taxonomy" id="2017483"/>
    <lineage>
        <taxon>Bacteria</taxon>
        <taxon>Bacillati</taxon>
        <taxon>Bacillota</taxon>
        <taxon>Bacilli</taxon>
        <taxon>Bacillales</taxon>
        <taxon>Bacillaceae</taxon>
        <taxon>Virgibacillus</taxon>
    </lineage>
</organism>
<dbReference type="InterPro" id="IPR010432">
    <property type="entry name" value="RDD"/>
</dbReference>
<evidence type="ECO:0000256" key="4">
    <source>
        <dbReference type="ARBA" id="ARBA00022989"/>
    </source>
</evidence>
<dbReference type="OrthoDB" id="9793824at2"/>
<keyword evidence="9" id="KW-1185">Reference proteome</keyword>
<name>A0A220TYT0_9BACI</name>
<keyword evidence="3 6" id="KW-0812">Transmembrane</keyword>
<feature type="transmembrane region" description="Helical" evidence="6">
    <location>
        <begin position="54"/>
        <end position="73"/>
    </location>
</feature>
<dbReference type="RefSeq" id="WP_089060239.1">
    <property type="nucleotide sequence ID" value="NZ_CP022315.1"/>
</dbReference>
<dbReference type="KEGG" id="vil:CFK37_01420"/>
<keyword evidence="5 6" id="KW-0472">Membrane</keyword>